<dbReference type="InterPro" id="IPR015424">
    <property type="entry name" value="PyrdxlP-dep_Trfase"/>
</dbReference>
<dbReference type="PANTHER" id="PTHR11808:SF80">
    <property type="entry name" value="CYSTATHIONINE GAMMA-LYASE"/>
    <property type="match status" value="1"/>
</dbReference>
<keyword evidence="5" id="KW-1185">Reference proteome</keyword>
<keyword evidence="4" id="KW-0032">Aminotransferase</keyword>
<keyword evidence="4" id="KW-0808">Transferase</keyword>
<protein>
    <submittedName>
        <fullName evidence="4">Aminotransferase class I/II-fold pyridoxal phosphate-dependent enzyme</fullName>
    </submittedName>
</protein>
<sequence>MATNPSVMQRSALQTSSLKILSPIRNSTECQDAPELAKEQLLHFGIKPGSEYGQALLKATTHLYQTFGELNQVEALNNTLDSLPQTDRISYFNAKKFLCFQLAKLIDTLQPSLRASYQALNMDISSRAVKGDYPLFANVGALFSATPAIVRTATYLYACTEWVEDAFKGLESSHPIYSRLLNPTSISLANTIVALEAGKYAADYMAWNFNSGMAAIDGLLGNQLRHGDILLASRNVYGGTFQLIKDFYARTDRLDIQLEWFDGYTGDEFAERMEAVRRQHQKALNEGKRLFVYLESPCNPHGYVLDVPEICRISHQHNHLVMLDSTLATPFLSRPLRHPDKTCRPDWVIHSYTKDISGGGSTTAGGVIGESFRMFLPKGQQHNGINWDQTLFWDVYYIKGAFLDADKAVEVISGIKTLENRMLNKCINTLVFSEFLYSHPMINVNSHGLRDHPNRELCEKNLYLGLPSALFSIDMEQANLPREAFVRFFDALEPVFGHMVSLGQSNTLVLCPALTSHSELDEQAQSEAKIHLTTIRIAMGDENPRDLINHFRDCAKLHIDPVSAGFSDAFMAGEKVEELIRNVHLSVHEQHLKHQ</sequence>
<dbReference type="Gene3D" id="3.90.1150.10">
    <property type="entry name" value="Aspartate Aminotransferase, domain 1"/>
    <property type="match status" value="1"/>
</dbReference>
<reference evidence="4" key="1">
    <citation type="submission" date="2022-10" db="EMBL/GenBank/DDBJ databases">
        <title>Completed Genome Sequence of two octocoral isolated bacterium, Endozoicomonas euniceicola EF212T and Endozoicomonas gorgoniicola PS125T.</title>
        <authorList>
            <person name="Chiou Y.-J."/>
            <person name="Chen Y.-H."/>
        </authorList>
    </citation>
    <scope>NUCLEOTIDE SEQUENCE</scope>
    <source>
        <strain evidence="4">EF212</strain>
    </source>
</reference>
<dbReference type="PANTHER" id="PTHR11808">
    <property type="entry name" value="TRANS-SULFURATION ENZYME FAMILY MEMBER"/>
    <property type="match status" value="1"/>
</dbReference>
<dbReference type="SUPFAM" id="SSF53383">
    <property type="entry name" value="PLP-dependent transferases"/>
    <property type="match status" value="1"/>
</dbReference>
<evidence type="ECO:0000256" key="3">
    <source>
        <dbReference type="RuleBase" id="RU362118"/>
    </source>
</evidence>
<organism evidence="4 5">
    <name type="scientific">Endozoicomonas euniceicola</name>
    <dbReference type="NCBI Taxonomy" id="1234143"/>
    <lineage>
        <taxon>Bacteria</taxon>
        <taxon>Pseudomonadati</taxon>
        <taxon>Pseudomonadota</taxon>
        <taxon>Gammaproteobacteria</taxon>
        <taxon>Oceanospirillales</taxon>
        <taxon>Endozoicomonadaceae</taxon>
        <taxon>Endozoicomonas</taxon>
    </lineage>
</organism>
<evidence type="ECO:0000313" key="5">
    <source>
        <dbReference type="Proteomes" id="UP001163255"/>
    </source>
</evidence>
<gene>
    <name evidence="4" type="ORF">NX720_02030</name>
</gene>
<evidence type="ECO:0000256" key="1">
    <source>
        <dbReference type="ARBA" id="ARBA00001933"/>
    </source>
</evidence>
<dbReference type="InterPro" id="IPR015422">
    <property type="entry name" value="PyrdxlP-dep_Trfase_small"/>
</dbReference>
<evidence type="ECO:0000313" key="4">
    <source>
        <dbReference type="EMBL" id="UYM16735.1"/>
    </source>
</evidence>
<name>A0ABY6GVE1_9GAMM</name>
<proteinExistence type="inferred from homology"/>
<keyword evidence="2 3" id="KW-0663">Pyridoxal phosphate</keyword>
<dbReference type="RefSeq" id="WP_262599059.1">
    <property type="nucleotide sequence ID" value="NZ_CP103300.1"/>
</dbReference>
<dbReference type="GO" id="GO:0008483">
    <property type="term" value="F:transaminase activity"/>
    <property type="evidence" value="ECO:0007669"/>
    <property type="project" value="UniProtKB-KW"/>
</dbReference>
<dbReference type="Proteomes" id="UP001163255">
    <property type="component" value="Chromosome"/>
</dbReference>
<comment type="similarity">
    <text evidence="3">Belongs to the trans-sulfuration enzymes family.</text>
</comment>
<dbReference type="InterPro" id="IPR015421">
    <property type="entry name" value="PyrdxlP-dep_Trfase_major"/>
</dbReference>
<evidence type="ECO:0000256" key="2">
    <source>
        <dbReference type="ARBA" id="ARBA00022898"/>
    </source>
</evidence>
<accession>A0ABY6GVE1</accession>
<dbReference type="Pfam" id="PF01053">
    <property type="entry name" value="Cys_Met_Meta_PP"/>
    <property type="match status" value="1"/>
</dbReference>
<dbReference type="EMBL" id="CP103300">
    <property type="protein sequence ID" value="UYM16735.1"/>
    <property type="molecule type" value="Genomic_DNA"/>
</dbReference>
<dbReference type="InterPro" id="IPR000277">
    <property type="entry name" value="Cys/Met-Metab_PyrdxlP-dep_enz"/>
</dbReference>
<dbReference type="Gene3D" id="3.40.640.10">
    <property type="entry name" value="Type I PLP-dependent aspartate aminotransferase-like (Major domain)"/>
    <property type="match status" value="1"/>
</dbReference>
<comment type="cofactor">
    <cofactor evidence="1 3">
        <name>pyridoxal 5'-phosphate</name>
        <dbReference type="ChEBI" id="CHEBI:597326"/>
    </cofactor>
</comment>